<dbReference type="InterPro" id="IPR054069">
    <property type="entry name" value="CAPN3/13-like_C_EFh"/>
</dbReference>
<keyword evidence="5 18" id="KW-0645">Protease</keyword>
<evidence type="ECO:0000256" key="15">
    <source>
        <dbReference type="ARBA" id="ARBA00046710"/>
    </source>
</evidence>
<evidence type="ECO:0000256" key="17">
    <source>
        <dbReference type="PIRSR" id="PIRSR622684-1"/>
    </source>
</evidence>
<dbReference type="FunFam" id="3.90.70.10:FF:000555">
    <property type="entry name" value="Calpain-3"/>
    <property type="match status" value="1"/>
</dbReference>
<dbReference type="PANTHER" id="PTHR10183">
    <property type="entry name" value="CALPAIN"/>
    <property type="match status" value="1"/>
</dbReference>
<feature type="active site" evidence="17 18">
    <location>
        <position position="338"/>
    </location>
</feature>
<dbReference type="AlphaFoldDB" id="A0A834B9X1"/>
<feature type="domain" description="Calpain catalytic" evidence="20">
    <location>
        <begin position="50"/>
        <end position="397"/>
    </location>
</feature>
<evidence type="ECO:0000256" key="6">
    <source>
        <dbReference type="ARBA" id="ARBA00022723"/>
    </source>
</evidence>
<dbReference type="CDD" id="cd00044">
    <property type="entry name" value="CysPc"/>
    <property type="match status" value="1"/>
</dbReference>
<dbReference type="Pfam" id="PF21875">
    <property type="entry name" value="CAPN13-like_C_EFh"/>
    <property type="match status" value="1"/>
</dbReference>
<dbReference type="PROSITE" id="PS50203">
    <property type="entry name" value="CALPAIN_CAT"/>
    <property type="match status" value="1"/>
</dbReference>
<dbReference type="GO" id="GO:0005737">
    <property type="term" value="C:cytoplasm"/>
    <property type="evidence" value="ECO:0007669"/>
    <property type="project" value="UniProtKB-SubCell"/>
</dbReference>
<dbReference type="PANTHER" id="PTHR10183:SF329">
    <property type="entry name" value="CALPAIN-3"/>
    <property type="match status" value="1"/>
</dbReference>
<comment type="catalytic activity">
    <reaction evidence="12 19">
        <text>Broad endopeptidase activity.</text>
        <dbReference type="EC" id="3.4.22.54"/>
    </reaction>
</comment>
<evidence type="ECO:0000256" key="10">
    <source>
        <dbReference type="ARBA" id="ARBA00022837"/>
    </source>
</evidence>
<dbReference type="InterPro" id="IPR022684">
    <property type="entry name" value="Calpain_cysteine_protease"/>
</dbReference>
<evidence type="ECO:0000256" key="4">
    <source>
        <dbReference type="ARBA" id="ARBA00022490"/>
    </source>
</evidence>
<dbReference type="InterPro" id="IPR029531">
    <property type="entry name" value="CAPN3_PEF"/>
</dbReference>
<evidence type="ECO:0000256" key="8">
    <source>
        <dbReference type="ARBA" id="ARBA00022801"/>
    </source>
</evidence>
<proteinExistence type="inferred from homology"/>
<name>A0A834B9X1_9CHIR</name>
<dbReference type="PRINTS" id="PR00704">
    <property type="entry name" value="CALPAIN"/>
</dbReference>
<dbReference type="InterPro" id="IPR002048">
    <property type="entry name" value="EF_hand_dom"/>
</dbReference>
<evidence type="ECO:0000256" key="16">
    <source>
        <dbReference type="ARBA" id="ARBA00057973"/>
    </source>
</evidence>
<protein>
    <recommendedName>
        <fullName evidence="14 19">Calpain-3</fullName>
        <ecNumber evidence="13 19">3.4.22.54</ecNumber>
    </recommendedName>
</protein>
<dbReference type="EMBL" id="JABVXQ010000001">
    <property type="protein sequence ID" value="KAF6129117.1"/>
    <property type="molecule type" value="Genomic_DNA"/>
</dbReference>
<dbReference type="EC" id="3.4.22.54" evidence="13 19"/>
<dbReference type="Proteomes" id="UP000664940">
    <property type="component" value="Unassembled WGS sequence"/>
</dbReference>
<dbReference type="GO" id="GO:0006508">
    <property type="term" value="P:proteolysis"/>
    <property type="evidence" value="ECO:0007669"/>
    <property type="project" value="UniProtKB-UniRule"/>
</dbReference>
<dbReference type="Gene3D" id="2.60.120.380">
    <property type="match status" value="1"/>
</dbReference>
<comment type="subunit">
    <text evidence="15">Homodimer; via EF-hand domain 4. Interacts with TTN/titin. Interacts with CMYA5; this interaction, which results in CMYA5 proteolysis, may protect CAPN3 from autolysis. Interacts with SIMC1. Interacts with UTP25; the interaction is required for CAPN3 translocation to the nucleolus.</text>
</comment>
<comment type="similarity">
    <text evidence="3 19">Belongs to the peptidase C2 family.</text>
</comment>
<evidence type="ECO:0000256" key="14">
    <source>
        <dbReference type="ARBA" id="ARBA00023844"/>
    </source>
</evidence>
<feature type="domain" description="EF-hand" evidence="21">
    <location>
        <begin position="723"/>
        <end position="757"/>
    </location>
</feature>
<keyword evidence="11" id="KW-0539">Nucleus</keyword>
<dbReference type="SMART" id="SM00054">
    <property type="entry name" value="EFh"/>
    <property type="match status" value="3"/>
</dbReference>
<dbReference type="FunFam" id="1.10.238.10:FF:000065">
    <property type="entry name" value="calpain-3 isoform X1"/>
    <property type="match status" value="1"/>
</dbReference>
<dbReference type="CDD" id="cd00214">
    <property type="entry name" value="Calpain_III"/>
    <property type="match status" value="1"/>
</dbReference>
<dbReference type="InterPro" id="IPR036213">
    <property type="entry name" value="Calpain_III_sf"/>
</dbReference>
<evidence type="ECO:0000313" key="22">
    <source>
        <dbReference type="EMBL" id="KAF6129117.1"/>
    </source>
</evidence>
<comment type="subcellular location">
    <subcellularLocation>
        <location evidence="1 19">Cytoplasm</location>
    </subcellularLocation>
    <subcellularLocation>
        <location evidence="2">Nucleus</location>
        <location evidence="2">Nucleolus</location>
    </subcellularLocation>
</comment>
<dbReference type="InterPro" id="IPR022682">
    <property type="entry name" value="Calpain_domain_III"/>
</dbReference>
<dbReference type="InterPro" id="IPR001300">
    <property type="entry name" value="Peptidase_C2_calpain_cat"/>
</dbReference>
<dbReference type="Gene3D" id="1.10.238.10">
    <property type="entry name" value="EF-hand"/>
    <property type="match status" value="1"/>
</dbReference>
<dbReference type="SMART" id="SM00230">
    <property type="entry name" value="CysPc"/>
    <property type="match status" value="1"/>
</dbReference>
<dbReference type="InterPro" id="IPR000169">
    <property type="entry name" value="Pept_cys_AS"/>
</dbReference>
<dbReference type="Gene3D" id="3.90.70.10">
    <property type="entry name" value="Cysteine proteinases"/>
    <property type="match status" value="1"/>
</dbReference>
<organism evidence="22 23">
    <name type="scientific">Phyllostomus discolor</name>
    <name type="common">pale spear-nosed bat</name>
    <dbReference type="NCBI Taxonomy" id="89673"/>
    <lineage>
        <taxon>Eukaryota</taxon>
        <taxon>Metazoa</taxon>
        <taxon>Chordata</taxon>
        <taxon>Craniata</taxon>
        <taxon>Vertebrata</taxon>
        <taxon>Euteleostomi</taxon>
        <taxon>Mammalia</taxon>
        <taxon>Eutheria</taxon>
        <taxon>Laurasiatheria</taxon>
        <taxon>Chiroptera</taxon>
        <taxon>Yangochiroptera</taxon>
        <taxon>Phyllostomidae</taxon>
        <taxon>Phyllostominae</taxon>
        <taxon>Phyllostomus</taxon>
    </lineage>
</organism>
<sequence>MPYMLPGFFCDRVIRERDRRNGEGTVTQPLKFEGQDFVILKQQCLAQKCLFEDRVFPAGVQALGSHELSQKTKMKAITWKRPKEICENPRFIIGGANRTDICQGELGDCWFLAAIACLTLNKHLLFRVIPHDQTFTENYAGIFHFQFWRYGDWVDVVIDDCLPTYNDQLVFTKSNHRNEFWSALLEKAYAKLHGSYEALKGGNTTEAMEDFTGGVTEFFEIKDAPRDMYKIMKKAIERGSLMGCSIDDGTNMTYGTSPSGLKMGELIARMVRNMDNSLLRDSDLLPTGSDDRPTRTIVPVQYETRMACGLVKGHAYSVTGLEETTFKDEKVKLVRLRNPWGQVEWNGSWSDGWKDWGFVDKDEKARLQHQVTEDGEFWMSYDDFIYHFTKLEICNLTADALESDKLQTWTVSVNEGRWVRGCSAGGCRNFPDTFWTNPQYRLKLLEEDDDPEDSEVVCSFLVALMQKNRRKDRKLGANLFTIGFAIYEVPKEMHGNKQHLQKDFFLYNASKARSKTYINMREVSERFRLPPSEYVIVPSTYEPHQEGEFILRVFSEKRNLSEEAENTISVDRPVPRLSNTDQESEEQQHFQNIFRQIAGDDMEICADELKNILNTVVNKHKDLKTQGFTLESCRSMIALMDTDGSGRLNLQEFHHLWKKIKAWQKIFKHYDTDQSGTINSYEMRNAVNEAGFHLNSQLYDIITMRYADKYMNIDFDSFICCFVRMEGMFRAFNAFDKDGDGIIKLNVLEWLQLTMYA</sequence>
<keyword evidence="6 19" id="KW-0479">Metal-binding</keyword>
<dbReference type="SMART" id="SM00720">
    <property type="entry name" value="calpain_III"/>
    <property type="match status" value="1"/>
</dbReference>
<evidence type="ECO:0000259" key="20">
    <source>
        <dbReference type="PROSITE" id="PS50203"/>
    </source>
</evidence>
<dbReference type="PROSITE" id="PS00139">
    <property type="entry name" value="THIOL_PROTEASE_CYS"/>
    <property type="match status" value="1"/>
</dbReference>
<keyword evidence="7" id="KW-0677">Repeat</keyword>
<dbReference type="Pfam" id="PF00648">
    <property type="entry name" value="Peptidase_C2"/>
    <property type="match status" value="1"/>
</dbReference>
<dbReference type="GO" id="GO:0004198">
    <property type="term" value="F:calcium-dependent cysteine-type endopeptidase activity"/>
    <property type="evidence" value="ECO:0007669"/>
    <property type="project" value="UniProtKB-UniRule"/>
</dbReference>
<dbReference type="GO" id="GO:0005730">
    <property type="term" value="C:nucleolus"/>
    <property type="evidence" value="ECO:0007669"/>
    <property type="project" value="UniProtKB-SubCell"/>
</dbReference>
<dbReference type="Pfam" id="PF13833">
    <property type="entry name" value="EF-hand_8"/>
    <property type="match status" value="1"/>
</dbReference>
<dbReference type="InterPro" id="IPR038765">
    <property type="entry name" value="Papain-like_cys_pep_sf"/>
</dbReference>
<evidence type="ECO:0000256" key="18">
    <source>
        <dbReference type="PROSITE-ProRule" id="PRU00239"/>
    </source>
</evidence>
<evidence type="ECO:0000256" key="11">
    <source>
        <dbReference type="ARBA" id="ARBA00023242"/>
    </source>
</evidence>
<gene>
    <name evidence="22" type="ORF">HJG60_002048</name>
</gene>
<comment type="function">
    <text evidence="16">Calcium-regulated non-lysosomal thiol-protease. Proteolytically cleaves CTBP1. Mediates, with UTP25, the proteasome-independent degradation of p53/TP53.</text>
</comment>
<keyword evidence="8 18" id="KW-0378">Hydrolase</keyword>
<dbReference type="InterPro" id="IPR018247">
    <property type="entry name" value="EF_Hand_1_Ca_BS"/>
</dbReference>
<reference evidence="22 23" key="1">
    <citation type="journal article" date="2020" name="Nature">
        <title>Six reference-quality genomes reveal evolution of bat adaptations.</title>
        <authorList>
            <person name="Jebb D."/>
            <person name="Huang Z."/>
            <person name="Pippel M."/>
            <person name="Hughes G.M."/>
            <person name="Lavrichenko K."/>
            <person name="Devanna P."/>
            <person name="Winkler S."/>
            <person name="Jermiin L.S."/>
            <person name="Skirmuntt E.C."/>
            <person name="Katzourakis A."/>
            <person name="Burkitt-Gray L."/>
            <person name="Ray D.A."/>
            <person name="Sullivan K.A.M."/>
            <person name="Roscito J.G."/>
            <person name="Kirilenko B.M."/>
            <person name="Davalos L.M."/>
            <person name="Corthals A.P."/>
            <person name="Power M.L."/>
            <person name="Jones G."/>
            <person name="Ransome R.D."/>
            <person name="Dechmann D.K.N."/>
            <person name="Locatelli A.G."/>
            <person name="Puechmaille S.J."/>
            <person name="Fedrigo O."/>
            <person name="Jarvis E.D."/>
            <person name="Hiller M."/>
            <person name="Vernes S.C."/>
            <person name="Myers E.W."/>
            <person name="Teeling E.C."/>
        </authorList>
    </citation>
    <scope>NUCLEOTIDE SEQUENCE [LARGE SCALE GENOMIC DNA]</scope>
    <source>
        <strain evidence="22">Bat1K_MPI-CBG_1</strain>
    </source>
</reference>
<evidence type="ECO:0000256" key="13">
    <source>
        <dbReference type="ARBA" id="ARBA00023801"/>
    </source>
</evidence>
<evidence type="ECO:0000256" key="1">
    <source>
        <dbReference type="ARBA" id="ARBA00004496"/>
    </source>
</evidence>
<dbReference type="Pfam" id="PF01067">
    <property type="entry name" value="Calpain_III"/>
    <property type="match status" value="1"/>
</dbReference>
<feature type="active site" evidence="17 18">
    <location>
        <position position="314"/>
    </location>
</feature>
<dbReference type="InterPro" id="IPR033883">
    <property type="entry name" value="C2_III"/>
</dbReference>
<evidence type="ECO:0000256" key="19">
    <source>
        <dbReference type="RuleBase" id="RU367132"/>
    </source>
</evidence>
<comment type="caution">
    <text evidence="22">The sequence shown here is derived from an EMBL/GenBank/DDBJ whole genome shotgun (WGS) entry which is preliminary data.</text>
</comment>
<dbReference type="PROSITE" id="PS00018">
    <property type="entry name" value="EF_HAND_1"/>
    <property type="match status" value="1"/>
</dbReference>
<feature type="domain" description="EF-hand" evidence="21">
    <location>
        <begin position="658"/>
        <end position="693"/>
    </location>
</feature>
<evidence type="ECO:0000256" key="9">
    <source>
        <dbReference type="ARBA" id="ARBA00022807"/>
    </source>
</evidence>
<keyword evidence="10 19" id="KW-0106">Calcium</keyword>
<dbReference type="FunFam" id="2.60.120.380:FF:000002">
    <property type="entry name" value="calpain-3 isoform X1"/>
    <property type="match status" value="1"/>
</dbReference>
<evidence type="ECO:0000256" key="7">
    <source>
        <dbReference type="ARBA" id="ARBA00022737"/>
    </source>
</evidence>
<evidence type="ECO:0000256" key="12">
    <source>
        <dbReference type="ARBA" id="ARBA00023702"/>
    </source>
</evidence>
<dbReference type="GO" id="GO:0005509">
    <property type="term" value="F:calcium ion binding"/>
    <property type="evidence" value="ECO:0007669"/>
    <property type="project" value="UniProtKB-UniRule"/>
</dbReference>
<dbReference type="CDD" id="cd16190">
    <property type="entry name" value="EFh_PEF_CAPN3"/>
    <property type="match status" value="1"/>
</dbReference>
<evidence type="ECO:0000256" key="5">
    <source>
        <dbReference type="ARBA" id="ARBA00022670"/>
    </source>
</evidence>
<evidence type="ECO:0000256" key="3">
    <source>
        <dbReference type="ARBA" id="ARBA00007623"/>
    </source>
</evidence>
<evidence type="ECO:0000313" key="23">
    <source>
        <dbReference type="Proteomes" id="UP000664940"/>
    </source>
</evidence>
<keyword evidence="9 18" id="KW-0788">Thiol protease</keyword>
<dbReference type="PROSITE" id="PS50222">
    <property type="entry name" value="EF_HAND_2"/>
    <property type="match status" value="2"/>
</dbReference>
<keyword evidence="4 19" id="KW-0963">Cytoplasm</keyword>
<dbReference type="SUPFAM" id="SSF49758">
    <property type="entry name" value="Calpain large subunit, middle domain (domain III)"/>
    <property type="match status" value="1"/>
</dbReference>
<dbReference type="GO" id="GO:0043066">
    <property type="term" value="P:negative regulation of apoptotic process"/>
    <property type="evidence" value="ECO:0007669"/>
    <property type="project" value="TreeGrafter"/>
</dbReference>
<dbReference type="InterPro" id="IPR011992">
    <property type="entry name" value="EF-hand-dom_pair"/>
</dbReference>
<dbReference type="SUPFAM" id="SSF47473">
    <property type="entry name" value="EF-hand"/>
    <property type="match status" value="1"/>
</dbReference>
<evidence type="ECO:0000259" key="21">
    <source>
        <dbReference type="PROSITE" id="PS50222"/>
    </source>
</evidence>
<dbReference type="SUPFAM" id="SSF54001">
    <property type="entry name" value="Cysteine proteinases"/>
    <property type="match status" value="1"/>
</dbReference>
<evidence type="ECO:0000256" key="2">
    <source>
        <dbReference type="ARBA" id="ARBA00004604"/>
    </source>
</evidence>
<accession>A0A834B9X1</accession>
<feature type="active site" evidence="17 18">
    <location>
        <position position="109"/>
    </location>
</feature>
<dbReference type="InterPro" id="IPR022683">
    <property type="entry name" value="Calpain_III"/>
</dbReference>